<dbReference type="PANTHER" id="PTHR43841:SF3">
    <property type="entry name" value="(3R)-HYDROXYACYL-ACP DEHYDRATASE SUBUNIT HADB"/>
    <property type="match status" value="1"/>
</dbReference>
<gene>
    <name evidence="3" type="ORF">BN12_320021</name>
</gene>
<evidence type="ECO:0000256" key="1">
    <source>
        <dbReference type="ARBA" id="ARBA00005254"/>
    </source>
</evidence>
<feature type="domain" description="MaoC-like" evidence="2">
    <location>
        <begin position="12"/>
        <end position="123"/>
    </location>
</feature>
<dbReference type="InterPro" id="IPR003965">
    <property type="entry name" value="Fatty_acid_synthase"/>
</dbReference>
<accession>A0A077M0T4</accession>
<evidence type="ECO:0000259" key="2">
    <source>
        <dbReference type="Pfam" id="PF01575"/>
    </source>
</evidence>
<dbReference type="Proteomes" id="UP000035721">
    <property type="component" value="Unassembled WGS sequence"/>
</dbReference>
<dbReference type="GO" id="GO:0005835">
    <property type="term" value="C:fatty acid synthase complex"/>
    <property type="evidence" value="ECO:0007669"/>
    <property type="project" value="InterPro"/>
</dbReference>
<dbReference type="Pfam" id="PF01575">
    <property type="entry name" value="MaoC_dehydratas"/>
    <property type="match status" value="1"/>
</dbReference>
<dbReference type="SUPFAM" id="SSF54637">
    <property type="entry name" value="Thioesterase/thiol ester dehydrase-isomerase"/>
    <property type="match status" value="1"/>
</dbReference>
<comment type="caution">
    <text evidence="3">The sequence shown here is derived from an EMBL/GenBank/DDBJ whole genome shotgun (WGS) entry which is preliminary data.</text>
</comment>
<dbReference type="GO" id="GO:0006633">
    <property type="term" value="P:fatty acid biosynthetic process"/>
    <property type="evidence" value="ECO:0007669"/>
    <property type="project" value="InterPro"/>
</dbReference>
<dbReference type="Gene3D" id="3.10.129.10">
    <property type="entry name" value="Hotdog Thioesterase"/>
    <property type="match status" value="1"/>
</dbReference>
<dbReference type="PRINTS" id="PR01483">
    <property type="entry name" value="FASYNTHASE"/>
</dbReference>
<dbReference type="AlphaFoldDB" id="A0A077M0T4"/>
<proteinExistence type="inferred from homology"/>
<sequence>MSVARAFDTVTVGEQLGPVTLPVTRTTLVAYADASLDQNPIHQDEEFATSVGLPDVIAHGMWTMGATGTVVSDWAGDTGRVVAYSTRFTKPVVVPRDGAEIVVTGVVTSVDEQARRATVELTTTAAGEKVLGRCVAVVRLD</sequence>
<reference evidence="3 4" key="1">
    <citation type="journal article" date="2013" name="ISME J.">
        <title>A metabolic model for members of the genus Tetrasphaera involved in enhanced biological phosphorus removal.</title>
        <authorList>
            <person name="Kristiansen R."/>
            <person name="Nguyen H.T.T."/>
            <person name="Saunders A.M."/>
            <person name="Nielsen J.L."/>
            <person name="Wimmer R."/>
            <person name="Le V.Q."/>
            <person name="McIlroy S.J."/>
            <person name="Petrovski S."/>
            <person name="Seviour R.J."/>
            <person name="Calteau A."/>
            <person name="Nielsen K.L."/>
            <person name="Nielsen P.H."/>
        </authorList>
    </citation>
    <scope>NUCLEOTIDE SEQUENCE [LARGE SCALE GENOMIC DNA]</scope>
    <source>
        <strain evidence="3 4">T1-X7</strain>
    </source>
</reference>
<dbReference type="GO" id="GO:0004312">
    <property type="term" value="F:fatty acid synthase activity"/>
    <property type="evidence" value="ECO:0007669"/>
    <property type="project" value="InterPro"/>
</dbReference>
<evidence type="ECO:0000313" key="3">
    <source>
        <dbReference type="EMBL" id="CCH78687.1"/>
    </source>
</evidence>
<dbReference type="PANTHER" id="PTHR43841">
    <property type="entry name" value="3-HYDROXYACYL-THIOESTER DEHYDRATASE HTDX-RELATED"/>
    <property type="match status" value="1"/>
</dbReference>
<comment type="similarity">
    <text evidence="1">Belongs to the enoyl-CoA hydratase/isomerase family.</text>
</comment>
<dbReference type="STRING" id="1194083.BN12_320021"/>
<dbReference type="EMBL" id="CAJB01000246">
    <property type="protein sequence ID" value="CCH78687.1"/>
    <property type="molecule type" value="Genomic_DNA"/>
</dbReference>
<name>A0A077M0T4_9MICO</name>
<keyword evidence="4" id="KW-1185">Reference proteome</keyword>
<dbReference type="InterPro" id="IPR029069">
    <property type="entry name" value="HotDog_dom_sf"/>
</dbReference>
<organism evidence="3 4">
    <name type="scientific">Nostocoides japonicum T1-X7</name>
    <dbReference type="NCBI Taxonomy" id="1194083"/>
    <lineage>
        <taxon>Bacteria</taxon>
        <taxon>Bacillati</taxon>
        <taxon>Actinomycetota</taxon>
        <taxon>Actinomycetes</taxon>
        <taxon>Micrococcales</taxon>
        <taxon>Intrasporangiaceae</taxon>
        <taxon>Nostocoides</taxon>
    </lineage>
</organism>
<evidence type="ECO:0000313" key="4">
    <source>
        <dbReference type="Proteomes" id="UP000035721"/>
    </source>
</evidence>
<protein>
    <recommendedName>
        <fullName evidence="2">MaoC-like domain-containing protein</fullName>
    </recommendedName>
</protein>
<dbReference type="InterPro" id="IPR002539">
    <property type="entry name" value="MaoC-like_dom"/>
</dbReference>